<name>A0A4P9Z7X3_9ASCO</name>
<gene>
    <name evidence="1" type="ORF">METBISCDRAFT_28763</name>
</gene>
<evidence type="ECO:0000313" key="2">
    <source>
        <dbReference type="Proteomes" id="UP000268321"/>
    </source>
</evidence>
<accession>A0A4P9Z7X3</accession>
<organism evidence="1 2">
    <name type="scientific">Metschnikowia bicuspidata</name>
    <dbReference type="NCBI Taxonomy" id="27322"/>
    <lineage>
        <taxon>Eukaryota</taxon>
        <taxon>Fungi</taxon>
        <taxon>Dikarya</taxon>
        <taxon>Ascomycota</taxon>
        <taxon>Saccharomycotina</taxon>
        <taxon>Pichiomycetes</taxon>
        <taxon>Metschnikowiaceae</taxon>
        <taxon>Metschnikowia</taxon>
    </lineage>
</organism>
<protein>
    <submittedName>
        <fullName evidence="1">Uncharacterized protein</fullName>
    </submittedName>
</protein>
<sequence length="158" mass="18098">MLLVSMPTALIETARHQAIFLSQVQHLIIDDGDALYRGNSDQKAIYEIKFLFTVVPSPYSMQDYAFITIAVFFTCLDLTIRDDLWKRVRASFATITPLEPEPHPVPEPVALFVVPDWTRAKLKSEKMVINYDSHDPKRLHYAISCFGARRSLYFADGM</sequence>
<keyword evidence="2" id="KW-1185">Reference proteome</keyword>
<proteinExistence type="predicted"/>
<dbReference type="Proteomes" id="UP000268321">
    <property type="component" value="Unassembled WGS sequence"/>
</dbReference>
<dbReference type="AlphaFoldDB" id="A0A4P9Z7X3"/>
<reference evidence="2" key="1">
    <citation type="journal article" date="2018" name="Nat. Microbiol.">
        <title>Leveraging single-cell genomics to expand the fungal tree of life.</title>
        <authorList>
            <person name="Ahrendt S.R."/>
            <person name="Quandt C.A."/>
            <person name="Ciobanu D."/>
            <person name="Clum A."/>
            <person name="Salamov A."/>
            <person name="Andreopoulos B."/>
            <person name="Cheng J.F."/>
            <person name="Woyke T."/>
            <person name="Pelin A."/>
            <person name="Henrissat B."/>
            <person name="Reynolds N.K."/>
            <person name="Benny G.L."/>
            <person name="Smith M.E."/>
            <person name="James T.Y."/>
            <person name="Grigoriev I.V."/>
        </authorList>
    </citation>
    <scope>NUCLEOTIDE SEQUENCE [LARGE SCALE GENOMIC DNA]</scope>
    <source>
        <strain evidence="2">Baker2002</strain>
    </source>
</reference>
<evidence type="ECO:0000313" key="1">
    <source>
        <dbReference type="EMBL" id="RKP28803.1"/>
    </source>
</evidence>
<dbReference type="EMBL" id="ML004577">
    <property type="protein sequence ID" value="RKP28803.1"/>
    <property type="molecule type" value="Genomic_DNA"/>
</dbReference>